<organism evidence="7 8">
    <name type="scientific">Sistotremastrum niveocremeum HHB9708</name>
    <dbReference type="NCBI Taxonomy" id="1314777"/>
    <lineage>
        <taxon>Eukaryota</taxon>
        <taxon>Fungi</taxon>
        <taxon>Dikarya</taxon>
        <taxon>Basidiomycota</taxon>
        <taxon>Agaricomycotina</taxon>
        <taxon>Agaricomycetes</taxon>
        <taxon>Sistotremastrales</taxon>
        <taxon>Sistotremastraceae</taxon>
        <taxon>Sertulicium</taxon>
        <taxon>Sertulicium niveocremeum</taxon>
    </lineage>
</organism>
<dbReference type="AlphaFoldDB" id="A0A164XTD8"/>
<accession>A0A164XTD8</accession>
<dbReference type="PANTHER" id="PTHR35371">
    <property type="entry name" value="INNER MEMBRANE PROTEIN"/>
    <property type="match status" value="1"/>
</dbReference>
<evidence type="ECO:0000256" key="5">
    <source>
        <dbReference type="SAM" id="Phobius"/>
    </source>
</evidence>
<dbReference type="EMBL" id="KV419399">
    <property type="protein sequence ID" value="KZS96275.1"/>
    <property type="molecule type" value="Genomic_DNA"/>
</dbReference>
<sequence length="161" mass="18234">MSFLNTPLALYTIPAAWILLMVPQVQRYSIITQHLPAENVMLAPRSAVENHAKSKAPRELVEKAVRMQGAHQNGYEVLPIYIGAVLAATYSELDNYTVNLACLAFLVSRVIYNYIYINQYNTTWANSRTFVWFFGICTTFYLYIASCNQLRAATATSPVPW</sequence>
<evidence type="ECO:0008006" key="9">
    <source>
        <dbReference type="Google" id="ProtNLM"/>
    </source>
</evidence>
<comment type="subcellular location">
    <subcellularLocation>
        <location evidence="1">Membrane</location>
    </subcellularLocation>
</comment>
<evidence type="ECO:0000256" key="6">
    <source>
        <dbReference type="SAM" id="SignalP"/>
    </source>
</evidence>
<dbReference type="PANTHER" id="PTHR35371:SF1">
    <property type="entry name" value="BLR7753 PROTEIN"/>
    <property type="match status" value="1"/>
</dbReference>
<feature type="transmembrane region" description="Helical" evidence="5">
    <location>
        <begin position="96"/>
        <end position="117"/>
    </location>
</feature>
<evidence type="ECO:0000256" key="4">
    <source>
        <dbReference type="ARBA" id="ARBA00023136"/>
    </source>
</evidence>
<gene>
    <name evidence="7" type="ORF">SISNIDRAFT_482860</name>
</gene>
<name>A0A164XTD8_9AGAM</name>
<dbReference type="GO" id="GO:0016020">
    <property type="term" value="C:membrane"/>
    <property type="evidence" value="ECO:0007669"/>
    <property type="project" value="UniProtKB-SubCell"/>
</dbReference>
<dbReference type="Gene3D" id="1.20.120.550">
    <property type="entry name" value="Membrane associated eicosanoid/glutathione metabolism-like domain"/>
    <property type="match status" value="1"/>
</dbReference>
<feature type="signal peptide" evidence="6">
    <location>
        <begin position="1"/>
        <end position="27"/>
    </location>
</feature>
<proteinExistence type="predicted"/>
<keyword evidence="4 5" id="KW-0472">Membrane</keyword>
<dbReference type="InterPro" id="IPR023352">
    <property type="entry name" value="MAPEG-like_dom_sf"/>
</dbReference>
<feature type="chain" id="PRO_5007854485" description="Membrane-associated proteins in eicosanoid and glutathione metabolism" evidence="6">
    <location>
        <begin position="28"/>
        <end position="161"/>
    </location>
</feature>
<keyword evidence="2 5" id="KW-0812">Transmembrane</keyword>
<dbReference type="Proteomes" id="UP000076722">
    <property type="component" value="Unassembled WGS sequence"/>
</dbReference>
<dbReference type="OrthoDB" id="2122304at2759"/>
<feature type="transmembrane region" description="Helical" evidence="5">
    <location>
        <begin position="129"/>
        <end position="146"/>
    </location>
</feature>
<evidence type="ECO:0000256" key="3">
    <source>
        <dbReference type="ARBA" id="ARBA00022989"/>
    </source>
</evidence>
<reference evidence="7 8" key="1">
    <citation type="journal article" date="2016" name="Mol. Biol. Evol.">
        <title>Comparative Genomics of Early-Diverging Mushroom-Forming Fungi Provides Insights into the Origins of Lignocellulose Decay Capabilities.</title>
        <authorList>
            <person name="Nagy L.G."/>
            <person name="Riley R."/>
            <person name="Tritt A."/>
            <person name="Adam C."/>
            <person name="Daum C."/>
            <person name="Floudas D."/>
            <person name="Sun H."/>
            <person name="Yadav J.S."/>
            <person name="Pangilinan J."/>
            <person name="Larsson K.H."/>
            <person name="Matsuura K."/>
            <person name="Barry K."/>
            <person name="Labutti K."/>
            <person name="Kuo R."/>
            <person name="Ohm R.A."/>
            <person name="Bhattacharya S.S."/>
            <person name="Shirouzu T."/>
            <person name="Yoshinaga Y."/>
            <person name="Martin F.M."/>
            <person name="Grigoriev I.V."/>
            <person name="Hibbett D.S."/>
        </authorList>
    </citation>
    <scope>NUCLEOTIDE SEQUENCE [LARGE SCALE GENOMIC DNA]</scope>
    <source>
        <strain evidence="7 8">HHB9708</strain>
    </source>
</reference>
<evidence type="ECO:0000256" key="1">
    <source>
        <dbReference type="ARBA" id="ARBA00004370"/>
    </source>
</evidence>
<evidence type="ECO:0000256" key="2">
    <source>
        <dbReference type="ARBA" id="ARBA00022692"/>
    </source>
</evidence>
<keyword evidence="3 5" id="KW-1133">Transmembrane helix</keyword>
<keyword evidence="6" id="KW-0732">Signal</keyword>
<protein>
    <recommendedName>
        <fullName evidence="9">Membrane-associated proteins in eicosanoid and glutathione metabolism</fullName>
    </recommendedName>
</protein>
<dbReference type="SUPFAM" id="SSF161084">
    <property type="entry name" value="MAPEG domain-like"/>
    <property type="match status" value="1"/>
</dbReference>
<evidence type="ECO:0000313" key="7">
    <source>
        <dbReference type="EMBL" id="KZS96275.1"/>
    </source>
</evidence>
<dbReference type="InterPro" id="IPR001129">
    <property type="entry name" value="Membr-assoc_MAPEG"/>
</dbReference>
<dbReference type="Pfam" id="PF01124">
    <property type="entry name" value="MAPEG"/>
    <property type="match status" value="1"/>
</dbReference>
<evidence type="ECO:0000313" key="8">
    <source>
        <dbReference type="Proteomes" id="UP000076722"/>
    </source>
</evidence>
<keyword evidence="8" id="KW-1185">Reference proteome</keyword>